<feature type="active site" description="Proton donor" evidence="7">
    <location>
        <position position="257"/>
    </location>
</feature>
<dbReference type="InterPro" id="IPR001570">
    <property type="entry name" value="Peptidase_M4_C_domain"/>
</dbReference>
<keyword evidence="2 8" id="KW-0645">Protease</keyword>
<dbReference type="CDD" id="cd09597">
    <property type="entry name" value="M4_TLP"/>
    <property type="match status" value="1"/>
</dbReference>
<comment type="function">
    <text evidence="8">Extracellular zinc metalloprotease.</text>
</comment>
<dbReference type="GO" id="GO:0046872">
    <property type="term" value="F:metal ion binding"/>
    <property type="evidence" value="ECO:0007669"/>
    <property type="project" value="UniProtKB-UniRule"/>
</dbReference>
<dbReference type="InterPro" id="IPR013856">
    <property type="entry name" value="Peptidase_M4_domain"/>
</dbReference>
<dbReference type="PANTHER" id="PTHR43579:SF1">
    <property type="entry name" value="NEUTRAL METALLOPROTEINASE"/>
    <property type="match status" value="1"/>
</dbReference>
<dbReference type="RefSeq" id="WP_013552675.1">
    <property type="nucleotide sequence ID" value="NC_014934.1"/>
</dbReference>
<evidence type="ECO:0000259" key="10">
    <source>
        <dbReference type="Pfam" id="PF02868"/>
    </source>
</evidence>
<dbReference type="STRING" id="688270.Celal_3982"/>
<dbReference type="InterPro" id="IPR027268">
    <property type="entry name" value="Peptidase_M4/M1_CTD_sf"/>
</dbReference>
<evidence type="ECO:0000256" key="5">
    <source>
        <dbReference type="ARBA" id="ARBA00022833"/>
    </source>
</evidence>
<evidence type="ECO:0000256" key="4">
    <source>
        <dbReference type="ARBA" id="ARBA00022801"/>
    </source>
</evidence>
<evidence type="ECO:0000256" key="6">
    <source>
        <dbReference type="ARBA" id="ARBA00023049"/>
    </source>
</evidence>
<evidence type="ECO:0000256" key="7">
    <source>
        <dbReference type="PIRSR" id="PIRSR623612-1"/>
    </source>
</evidence>
<dbReference type="Gene3D" id="3.10.170.10">
    <property type="match status" value="1"/>
</dbReference>
<feature type="domain" description="Peptidase M4 C-terminal" evidence="10">
    <location>
        <begin position="171"/>
        <end position="332"/>
    </location>
</feature>
<sequence>MCNKHQCHIVPEHILAALAKRGSKNCKKTLNDTRRILEKRNTLLNGLLQQKLATGEGDRKIYDCENKFEQRVTLSISEGDALTDDATANSAYDTSGFVRAYFKDTFNLNSVNGEGMDLVSNVHYGENYNNAFWDGDEMTYGDGDQVDFKDFASAIDVVAHELTHGITQFMANLEYEGQPGALNEHFSDVFGTIIKQKYLDQSLEEADWLIGNTIVTETFPGVALRSMKAPGTANDFDTQPDHMDWYYAGPEDHQGVHINSGIPNKAFYLCCLEIGIDNCALLWFETLKFLWRTANFNDMLEVLLTTAELLISQNKLPKAATMAIETSFTAVGLPQKALI</sequence>
<protein>
    <recommendedName>
        <fullName evidence="8">Neutral metalloproteinase</fullName>
        <ecNumber evidence="8">3.4.24.-</ecNumber>
    </recommendedName>
</protein>
<name>E6XD39_CELAD</name>
<keyword evidence="6 8" id="KW-0482">Metalloprotease</keyword>
<dbReference type="SUPFAM" id="SSF55486">
    <property type="entry name" value="Metalloproteases ('zincins'), catalytic domain"/>
    <property type="match status" value="1"/>
</dbReference>
<reference evidence="11 12" key="1">
    <citation type="journal article" date="2010" name="Stand. Genomic Sci.">
        <title>Complete genome sequence of Cellulophaga algicola type strain (IC166).</title>
        <authorList>
            <person name="Abt B."/>
            <person name="Lu M."/>
            <person name="Misra M."/>
            <person name="Han C."/>
            <person name="Nolan M."/>
            <person name="Lucas S."/>
            <person name="Hammon N."/>
            <person name="Deshpande S."/>
            <person name="Cheng J.F."/>
            <person name="Tapia R."/>
            <person name="Goodwin L."/>
            <person name="Pitluck S."/>
            <person name="Liolios K."/>
            <person name="Pagani I."/>
            <person name="Ivanova N."/>
            <person name="Mavromatis K."/>
            <person name="Ovchinikova G."/>
            <person name="Pati A."/>
            <person name="Chen A."/>
            <person name="Palaniappan K."/>
            <person name="Land M."/>
            <person name="Hauser L."/>
            <person name="Chang Y.J."/>
            <person name="Jeffries C.D."/>
            <person name="Detter J.C."/>
            <person name="Brambilla E."/>
            <person name="Rohde M."/>
            <person name="Tindall B.J."/>
            <person name="Goker M."/>
            <person name="Woyke T."/>
            <person name="Bristow J."/>
            <person name="Eisen J.A."/>
            <person name="Markowitz V."/>
            <person name="Hugenholtz P."/>
            <person name="Kyrpides N.C."/>
            <person name="Klenk H.P."/>
            <person name="Lapidus A."/>
        </authorList>
    </citation>
    <scope>NUCLEOTIDE SEQUENCE [LARGE SCALE GENOMIC DNA]</scope>
    <source>
        <strain evidence="12">DSM 14237 / IC166 / ACAM 630</strain>
    </source>
</reference>
<accession>E6XD39</accession>
<dbReference type="EMBL" id="CP002453">
    <property type="protein sequence ID" value="ADV51226.1"/>
    <property type="molecule type" value="Genomic_DNA"/>
</dbReference>
<keyword evidence="8" id="KW-0964">Secreted</keyword>
<evidence type="ECO:0000313" key="12">
    <source>
        <dbReference type="Proteomes" id="UP000008634"/>
    </source>
</evidence>
<dbReference type="OrthoDB" id="9792152at2"/>
<dbReference type="PANTHER" id="PTHR43579">
    <property type="match status" value="1"/>
</dbReference>
<dbReference type="AlphaFoldDB" id="E6XD39"/>
<evidence type="ECO:0000313" key="11">
    <source>
        <dbReference type="EMBL" id="ADV51226.1"/>
    </source>
</evidence>
<dbReference type="GO" id="GO:0006508">
    <property type="term" value="P:proteolysis"/>
    <property type="evidence" value="ECO:0007669"/>
    <property type="project" value="UniProtKB-KW"/>
</dbReference>
<keyword evidence="12" id="KW-1185">Reference proteome</keyword>
<comment type="cofactor">
    <cofactor evidence="8">
        <name>Zn(2+)</name>
        <dbReference type="ChEBI" id="CHEBI:29105"/>
    </cofactor>
</comment>
<dbReference type="Pfam" id="PF02868">
    <property type="entry name" value="Peptidase_M4_C"/>
    <property type="match status" value="1"/>
</dbReference>
<dbReference type="Pfam" id="PF01447">
    <property type="entry name" value="Peptidase_M4"/>
    <property type="match status" value="1"/>
</dbReference>
<evidence type="ECO:0000256" key="1">
    <source>
        <dbReference type="ARBA" id="ARBA00009388"/>
    </source>
</evidence>
<dbReference type="eggNOG" id="COG3227">
    <property type="taxonomic scope" value="Bacteria"/>
</dbReference>
<dbReference type="HOGENOM" id="CLU_008590_0_1_10"/>
<dbReference type="InterPro" id="IPR052759">
    <property type="entry name" value="Metalloprotease_M4"/>
</dbReference>
<evidence type="ECO:0000256" key="3">
    <source>
        <dbReference type="ARBA" id="ARBA00022723"/>
    </source>
</evidence>
<feature type="active site" evidence="7">
    <location>
        <position position="161"/>
    </location>
</feature>
<dbReference type="EC" id="3.4.24.-" evidence="8"/>
<comment type="similarity">
    <text evidence="1 8">Belongs to the peptidase M4 family.</text>
</comment>
<keyword evidence="3" id="KW-0479">Metal-binding</keyword>
<evidence type="ECO:0000256" key="8">
    <source>
        <dbReference type="RuleBase" id="RU366073"/>
    </source>
</evidence>
<evidence type="ECO:0000259" key="9">
    <source>
        <dbReference type="Pfam" id="PF01447"/>
    </source>
</evidence>
<evidence type="ECO:0000256" key="2">
    <source>
        <dbReference type="ARBA" id="ARBA00022670"/>
    </source>
</evidence>
<dbReference type="KEGG" id="cao:Celal_3982"/>
<keyword evidence="4 8" id="KW-0378">Hydrolase</keyword>
<dbReference type="GO" id="GO:0004222">
    <property type="term" value="F:metalloendopeptidase activity"/>
    <property type="evidence" value="ECO:0007669"/>
    <property type="project" value="UniProtKB-UniRule"/>
</dbReference>
<feature type="domain" description="Peptidase M4" evidence="9">
    <location>
        <begin position="60"/>
        <end position="168"/>
    </location>
</feature>
<comment type="subcellular location">
    <subcellularLocation>
        <location evidence="8">Secreted</location>
    </subcellularLocation>
</comment>
<organism evidence="11 12">
    <name type="scientific">Cellulophaga algicola (strain DSM 14237 / IC166 / ACAM 630)</name>
    <dbReference type="NCBI Taxonomy" id="688270"/>
    <lineage>
        <taxon>Bacteria</taxon>
        <taxon>Pseudomonadati</taxon>
        <taxon>Bacteroidota</taxon>
        <taxon>Flavobacteriia</taxon>
        <taxon>Flavobacteriales</taxon>
        <taxon>Flavobacteriaceae</taxon>
        <taxon>Cellulophaga</taxon>
    </lineage>
</organism>
<dbReference type="Proteomes" id="UP000008634">
    <property type="component" value="Chromosome"/>
</dbReference>
<dbReference type="InterPro" id="IPR023612">
    <property type="entry name" value="Peptidase_M4"/>
</dbReference>
<proteinExistence type="inferred from homology"/>
<dbReference type="Gene3D" id="1.10.390.10">
    <property type="entry name" value="Neutral Protease Domain 2"/>
    <property type="match status" value="1"/>
</dbReference>
<dbReference type="PRINTS" id="PR00730">
    <property type="entry name" value="THERMOLYSIN"/>
</dbReference>
<dbReference type="GO" id="GO:0005576">
    <property type="term" value="C:extracellular region"/>
    <property type="evidence" value="ECO:0007669"/>
    <property type="project" value="UniProtKB-SubCell"/>
</dbReference>
<gene>
    <name evidence="11" type="ordered locus">Celal_3982</name>
</gene>
<keyword evidence="5 8" id="KW-0862">Zinc</keyword>